<dbReference type="EMBL" id="QGNW01000036">
    <property type="protein sequence ID" value="RVX10061.1"/>
    <property type="molecule type" value="Genomic_DNA"/>
</dbReference>
<sequence length="108" mass="11618">MATETSAAPAIIPAEDASGHMRPDEDVGSDPGQESPSVPHLRRNLLTMQLLLALSATRSWNTIYVFAFLVCVSAGEGPPRHGSTTRSFYSAAADCRLYEDLLLSAPRD</sequence>
<evidence type="ECO:0000313" key="3">
    <source>
        <dbReference type="Proteomes" id="UP000288805"/>
    </source>
</evidence>
<proteinExistence type="predicted"/>
<gene>
    <name evidence="2" type="ORF">CK203_013124</name>
</gene>
<reference evidence="2 3" key="1">
    <citation type="journal article" date="2018" name="PLoS Genet.">
        <title>Population sequencing reveals clonal diversity and ancestral inbreeding in the grapevine cultivar Chardonnay.</title>
        <authorList>
            <person name="Roach M.J."/>
            <person name="Johnson D.L."/>
            <person name="Bohlmann J."/>
            <person name="van Vuuren H.J."/>
            <person name="Jones S.J."/>
            <person name="Pretorius I.S."/>
            <person name="Schmidt S.A."/>
            <person name="Borneman A.R."/>
        </authorList>
    </citation>
    <scope>NUCLEOTIDE SEQUENCE [LARGE SCALE GENOMIC DNA]</scope>
    <source>
        <strain evidence="3">cv. Chardonnay</strain>
        <tissue evidence="2">Leaf</tissue>
    </source>
</reference>
<evidence type="ECO:0000313" key="2">
    <source>
        <dbReference type="EMBL" id="RVX10061.1"/>
    </source>
</evidence>
<comment type="caution">
    <text evidence="2">The sequence shown here is derived from an EMBL/GenBank/DDBJ whole genome shotgun (WGS) entry which is preliminary data.</text>
</comment>
<organism evidence="2 3">
    <name type="scientific">Vitis vinifera</name>
    <name type="common">Grape</name>
    <dbReference type="NCBI Taxonomy" id="29760"/>
    <lineage>
        <taxon>Eukaryota</taxon>
        <taxon>Viridiplantae</taxon>
        <taxon>Streptophyta</taxon>
        <taxon>Embryophyta</taxon>
        <taxon>Tracheophyta</taxon>
        <taxon>Spermatophyta</taxon>
        <taxon>Magnoliopsida</taxon>
        <taxon>eudicotyledons</taxon>
        <taxon>Gunneridae</taxon>
        <taxon>Pentapetalae</taxon>
        <taxon>rosids</taxon>
        <taxon>Vitales</taxon>
        <taxon>Vitaceae</taxon>
        <taxon>Viteae</taxon>
        <taxon>Vitis</taxon>
    </lineage>
</organism>
<protein>
    <submittedName>
        <fullName evidence="2">Uncharacterized protein</fullName>
    </submittedName>
</protein>
<dbReference type="AlphaFoldDB" id="A0A438JM65"/>
<feature type="region of interest" description="Disordered" evidence="1">
    <location>
        <begin position="1"/>
        <end position="40"/>
    </location>
</feature>
<name>A0A438JM65_VITVI</name>
<evidence type="ECO:0000256" key="1">
    <source>
        <dbReference type="SAM" id="MobiDB-lite"/>
    </source>
</evidence>
<accession>A0A438JM65</accession>
<dbReference type="Proteomes" id="UP000288805">
    <property type="component" value="Unassembled WGS sequence"/>
</dbReference>